<evidence type="ECO:0000313" key="2">
    <source>
        <dbReference type="EMBL" id="KAF6529565.1"/>
    </source>
</evidence>
<evidence type="ECO:0000313" key="3">
    <source>
        <dbReference type="Proteomes" id="UP000593570"/>
    </source>
</evidence>
<reference evidence="2 3" key="1">
    <citation type="journal article" date="2020" name="bioRxiv">
        <title>A chromosome-scale genome assembly for the Fusarium oxysporum strain Fo5176 to establish a model Arabidopsis-fungal pathosystem.</title>
        <authorList>
            <person name="Fokkens L."/>
            <person name="Guo L."/>
            <person name="Dora S."/>
            <person name="Wang B."/>
            <person name="Ye K."/>
            <person name="Sanchez-Rodriguez C."/>
            <person name="Croll D."/>
        </authorList>
    </citation>
    <scope>NUCLEOTIDE SEQUENCE [LARGE SCALE GENOMIC DNA]</scope>
    <source>
        <strain evidence="2 3">Fo5176</strain>
    </source>
</reference>
<evidence type="ECO:0000256" key="1">
    <source>
        <dbReference type="SAM" id="MobiDB-lite"/>
    </source>
</evidence>
<organism evidence="2 3">
    <name type="scientific">Fusarium oxysporum f. sp. conglutinans</name>
    <dbReference type="NCBI Taxonomy" id="100902"/>
    <lineage>
        <taxon>Eukaryota</taxon>
        <taxon>Fungi</taxon>
        <taxon>Dikarya</taxon>
        <taxon>Ascomycota</taxon>
        <taxon>Pezizomycotina</taxon>
        <taxon>Sordariomycetes</taxon>
        <taxon>Hypocreomycetidae</taxon>
        <taxon>Hypocreales</taxon>
        <taxon>Nectriaceae</taxon>
        <taxon>Fusarium</taxon>
        <taxon>Fusarium oxysporum species complex</taxon>
    </lineage>
</organism>
<dbReference type="Proteomes" id="UP000593570">
    <property type="component" value="Unassembled WGS sequence"/>
</dbReference>
<dbReference type="AlphaFoldDB" id="A0A8H6LSU9"/>
<dbReference type="EMBL" id="JACDXP010000001">
    <property type="protein sequence ID" value="KAF6529565.1"/>
    <property type="molecule type" value="Genomic_DNA"/>
</dbReference>
<protein>
    <submittedName>
        <fullName evidence="2">Uncharacterized protein</fullName>
    </submittedName>
</protein>
<feature type="region of interest" description="Disordered" evidence="1">
    <location>
        <begin position="36"/>
        <end position="65"/>
    </location>
</feature>
<comment type="caution">
    <text evidence="2">The sequence shown here is derived from an EMBL/GenBank/DDBJ whole genome shotgun (WGS) entry which is preliminary data.</text>
</comment>
<proteinExistence type="predicted"/>
<name>A0A8H6LSU9_FUSOX</name>
<accession>A0A8H6LSU9</accession>
<sequence>MLNPKPFASLAEIFGVTLFSTIFSNTGHGARSAIIRRASSTDRRPSGKAASAPASRAARSRASASSYPCFWMESSILDIKSNLERNARRESIVYTWSKDETTRFYPLA</sequence>
<gene>
    <name evidence="2" type="ORF">HZS61_000877</name>
</gene>
<feature type="compositionally biased region" description="Low complexity" evidence="1">
    <location>
        <begin position="47"/>
        <end position="65"/>
    </location>
</feature>